<keyword evidence="2" id="KW-0732">Signal</keyword>
<dbReference type="Pfam" id="PF08212">
    <property type="entry name" value="Lipocalin_2"/>
    <property type="match status" value="1"/>
</dbReference>
<dbReference type="PANTHER" id="PTHR10612">
    <property type="entry name" value="APOLIPOPROTEIN D"/>
    <property type="match status" value="1"/>
</dbReference>
<dbReference type="InterPro" id="IPR012674">
    <property type="entry name" value="Calycin"/>
</dbReference>
<protein>
    <recommendedName>
        <fullName evidence="2">Outer membrane lipoprotein Blc</fullName>
    </recommendedName>
</protein>
<comment type="caution">
    <text evidence="5">The sequence shown here is derived from an EMBL/GenBank/DDBJ whole genome shotgun (WGS) entry which is preliminary data.</text>
</comment>
<reference evidence="5 6" key="1">
    <citation type="submission" date="2018-10" db="EMBL/GenBank/DDBJ databases">
        <title>Genomic Encyclopedia of Type Strains, Phase IV (KMG-IV): sequencing the most valuable type-strain genomes for metagenomic binning, comparative biology and taxonomic classification.</title>
        <authorList>
            <person name="Goeker M."/>
        </authorList>
    </citation>
    <scope>NUCLEOTIDE SEQUENCE [LARGE SCALE GENOMIC DNA]</scope>
    <source>
        <strain evidence="5 6">DSM 3303</strain>
    </source>
</reference>
<comment type="similarity">
    <text evidence="1 2">Belongs to the calycin superfamily. Lipocalin family.</text>
</comment>
<evidence type="ECO:0000256" key="2">
    <source>
        <dbReference type="PIRNR" id="PIRNR036893"/>
    </source>
</evidence>
<evidence type="ECO:0000259" key="4">
    <source>
        <dbReference type="Pfam" id="PF08212"/>
    </source>
</evidence>
<keyword evidence="2 3" id="KW-0449">Lipoprotein</keyword>
<keyword evidence="2" id="KW-0472">Membrane</keyword>
<gene>
    <name evidence="5" type="ORF">C8E02_2287</name>
</gene>
<dbReference type="PRINTS" id="PR01171">
    <property type="entry name" value="BCTLIPOCALIN"/>
</dbReference>
<dbReference type="SUPFAM" id="SSF50814">
    <property type="entry name" value="Lipocalins"/>
    <property type="match status" value="1"/>
</dbReference>
<feature type="lipid moiety-binding region" description="N-palmitoyl cysteine" evidence="3">
    <location>
        <position position="18"/>
    </location>
</feature>
<feature type="domain" description="Lipocalin/cytosolic fatty-acid binding" evidence="4">
    <location>
        <begin position="38"/>
        <end position="185"/>
    </location>
</feature>
<dbReference type="PIRSF" id="PIRSF036893">
    <property type="entry name" value="Lipocalin_ApoD"/>
    <property type="match status" value="1"/>
</dbReference>
<dbReference type="Proteomes" id="UP000279384">
    <property type="component" value="Unassembled WGS sequence"/>
</dbReference>
<dbReference type="AlphaFoldDB" id="A0A495BCP7"/>
<dbReference type="GO" id="GO:0009279">
    <property type="term" value="C:cell outer membrane"/>
    <property type="evidence" value="ECO:0007669"/>
    <property type="project" value="UniProtKB-SubCell"/>
</dbReference>
<dbReference type="InterPro" id="IPR000566">
    <property type="entry name" value="Lipocln_cytosolic_FA-bd_dom"/>
</dbReference>
<keyword evidence="2" id="KW-0446">Lipid-binding</keyword>
<sequence>MKKTLVTALLCLATLPACASPQPAGIAGDGRLQTIAALDVPRYMGTWYEIARFPNWFQQKCVANASARYRLQADGTVTVDNRCRLANGDISSASGSARQIGGASSPKLQVRFAPAWLSWLPWVWGDYWVIDLDEDYQLVAVSEPKRDYLWVLARSRSVAPAAYAALLARLRQQGFDTGKLQRTPQLD</sequence>
<evidence type="ECO:0000256" key="1">
    <source>
        <dbReference type="ARBA" id="ARBA00006889"/>
    </source>
</evidence>
<organism evidence="5 6">
    <name type="scientific">Vogesella indigofera</name>
    <name type="common">Pseudomonas indigofera</name>
    <dbReference type="NCBI Taxonomy" id="45465"/>
    <lineage>
        <taxon>Bacteria</taxon>
        <taxon>Pseudomonadati</taxon>
        <taxon>Pseudomonadota</taxon>
        <taxon>Betaproteobacteria</taxon>
        <taxon>Neisseriales</taxon>
        <taxon>Chromobacteriaceae</taxon>
        <taxon>Vogesella</taxon>
    </lineage>
</organism>
<evidence type="ECO:0000256" key="3">
    <source>
        <dbReference type="PIRSR" id="PIRSR036893-52"/>
    </source>
</evidence>
<accession>A0A495BCP7</accession>
<dbReference type="InterPro" id="IPR022271">
    <property type="entry name" value="Lipocalin_ApoD"/>
</dbReference>
<dbReference type="GO" id="GO:0006950">
    <property type="term" value="P:response to stress"/>
    <property type="evidence" value="ECO:0007669"/>
    <property type="project" value="UniProtKB-ARBA"/>
</dbReference>
<dbReference type="InterPro" id="IPR047202">
    <property type="entry name" value="Lipocalin_Blc-like_dom"/>
</dbReference>
<feature type="lipid moiety-binding region" description="S-diacylglycerol cysteine" evidence="3">
    <location>
        <position position="18"/>
    </location>
</feature>
<keyword evidence="2" id="KW-0998">Cell outer membrane</keyword>
<dbReference type="Gene3D" id="2.40.128.20">
    <property type="match status" value="1"/>
</dbReference>
<comment type="subunit">
    <text evidence="2">Homodimer.</text>
</comment>
<feature type="chain" id="PRO_5019622063" description="Outer membrane lipoprotein Blc" evidence="2">
    <location>
        <begin position="20"/>
        <end position="187"/>
    </location>
</feature>
<proteinExistence type="inferred from homology"/>
<feature type="signal peptide" evidence="2">
    <location>
        <begin position="1"/>
        <end position="19"/>
    </location>
</feature>
<comment type="function">
    <text evidence="2">Involved in the storage or transport of lipids necessary for membrane maintenance under stressful conditions. Displays a binding preference for lysophospholipids.</text>
</comment>
<dbReference type="RefSeq" id="WP_120810831.1">
    <property type="nucleotide sequence ID" value="NZ_RBID01000015.1"/>
</dbReference>
<dbReference type="PANTHER" id="PTHR10612:SF34">
    <property type="entry name" value="APOLIPOPROTEIN D"/>
    <property type="match status" value="1"/>
</dbReference>
<dbReference type="CDD" id="cd19438">
    <property type="entry name" value="lipocalin_Blc-like"/>
    <property type="match status" value="1"/>
</dbReference>
<evidence type="ECO:0000313" key="6">
    <source>
        <dbReference type="Proteomes" id="UP000279384"/>
    </source>
</evidence>
<dbReference type="EMBL" id="RBID01000015">
    <property type="protein sequence ID" value="RKQ57974.1"/>
    <property type="molecule type" value="Genomic_DNA"/>
</dbReference>
<dbReference type="GO" id="GO:0008289">
    <property type="term" value="F:lipid binding"/>
    <property type="evidence" value="ECO:0007669"/>
    <property type="project" value="UniProtKB-UniRule"/>
</dbReference>
<evidence type="ECO:0000313" key="5">
    <source>
        <dbReference type="EMBL" id="RKQ57974.1"/>
    </source>
</evidence>
<keyword evidence="3" id="KW-0564">Palmitate</keyword>
<name>A0A495BCP7_VOGIN</name>
<dbReference type="InterPro" id="IPR002446">
    <property type="entry name" value="Lipocalin_bac"/>
</dbReference>
<comment type="subcellular location">
    <subcellularLocation>
        <location evidence="2">Cell outer membrane</location>
    </subcellularLocation>
</comment>